<gene>
    <name evidence="1" type="ORF">GCHA_3054</name>
</gene>
<evidence type="ECO:0000313" key="2">
    <source>
        <dbReference type="Proteomes" id="UP000006320"/>
    </source>
</evidence>
<accession>A0AAV3V1P6</accession>
<dbReference type="EMBL" id="BAEM01000038">
    <property type="protein sequence ID" value="GAC10996.1"/>
    <property type="molecule type" value="Genomic_DNA"/>
</dbReference>
<protein>
    <recommendedName>
        <fullName evidence="3">Transposase</fullName>
    </recommendedName>
</protein>
<comment type="caution">
    <text evidence="1">The sequence shown here is derived from an EMBL/GenBank/DDBJ whole genome shotgun (WGS) entry which is preliminary data.</text>
</comment>
<proteinExistence type="predicted"/>
<evidence type="ECO:0000313" key="1">
    <source>
        <dbReference type="EMBL" id="GAC10996.1"/>
    </source>
</evidence>
<reference evidence="1 2" key="1">
    <citation type="journal article" date="2017" name="Antonie Van Leeuwenhoek">
        <title>Rhizobium rhizosphaerae sp. nov., a novel species isolated from rice rhizosphere.</title>
        <authorList>
            <person name="Zhao J.J."/>
            <person name="Zhang J."/>
            <person name="Zhang R.J."/>
            <person name="Zhang C.W."/>
            <person name="Yin H.Q."/>
            <person name="Zhang X.X."/>
        </authorList>
    </citation>
    <scope>NUCLEOTIDE SEQUENCE [LARGE SCALE GENOMIC DNA]</scope>
    <source>
        <strain evidence="1 2">S18K6</strain>
    </source>
</reference>
<name>A0AAV3V1P6_9ALTE</name>
<dbReference type="AlphaFoldDB" id="A0AAV3V1P6"/>
<organism evidence="1 2">
    <name type="scientific">Paraglaciecola chathamensis S18K6</name>
    <dbReference type="NCBI Taxonomy" id="1127672"/>
    <lineage>
        <taxon>Bacteria</taxon>
        <taxon>Pseudomonadati</taxon>
        <taxon>Pseudomonadota</taxon>
        <taxon>Gammaproteobacteria</taxon>
        <taxon>Alteromonadales</taxon>
        <taxon>Alteromonadaceae</taxon>
        <taxon>Paraglaciecola</taxon>
    </lineage>
</organism>
<dbReference type="Proteomes" id="UP000006320">
    <property type="component" value="Unassembled WGS sequence"/>
</dbReference>
<evidence type="ECO:0008006" key="3">
    <source>
        <dbReference type="Google" id="ProtNLM"/>
    </source>
</evidence>
<sequence length="40" mass="4440">MRISLIGALKASVKNEVDRQSKKRVLHSPLKLVLLANSLL</sequence>